<dbReference type="STRING" id="1499687.BN1080_01260"/>
<dbReference type="AlphaFoldDB" id="A0A098EJ71"/>
<dbReference type="Gene3D" id="1.10.260.40">
    <property type="entry name" value="lambda repressor-like DNA-binding domains"/>
    <property type="match status" value="1"/>
</dbReference>
<dbReference type="InterPro" id="IPR013096">
    <property type="entry name" value="Cupin_2"/>
</dbReference>
<evidence type="ECO:0000256" key="1">
    <source>
        <dbReference type="ARBA" id="ARBA00023125"/>
    </source>
</evidence>
<dbReference type="CDD" id="cd02209">
    <property type="entry name" value="cupin_XRE_C"/>
    <property type="match status" value="1"/>
</dbReference>
<dbReference type="PROSITE" id="PS50943">
    <property type="entry name" value="HTH_CROC1"/>
    <property type="match status" value="1"/>
</dbReference>
<dbReference type="Proteomes" id="UP000043699">
    <property type="component" value="Unassembled WGS sequence"/>
</dbReference>
<keyword evidence="4" id="KW-1185">Reference proteome</keyword>
<dbReference type="RefSeq" id="WP_052651038.1">
    <property type="nucleotide sequence ID" value="NZ_CCXS01000001.1"/>
</dbReference>
<dbReference type="OrthoDB" id="9814553at2"/>
<dbReference type="GO" id="GO:0003700">
    <property type="term" value="F:DNA-binding transcription factor activity"/>
    <property type="evidence" value="ECO:0007669"/>
    <property type="project" value="TreeGrafter"/>
</dbReference>
<dbReference type="GO" id="GO:0003677">
    <property type="term" value="F:DNA binding"/>
    <property type="evidence" value="ECO:0007669"/>
    <property type="project" value="UniProtKB-KW"/>
</dbReference>
<dbReference type="PANTHER" id="PTHR46797">
    <property type="entry name" value="HTH-TYPE TRANSCRIPTIONAL REGULATOR"/>
    <property type="match status" value="1"/>
</dbReference>
<dbReference type="Gene3D" id="2.60.120.10">
    <property type="entry name" value="Jelly Rolls"/>
    <property type="match status" value="1"/>
</dbReference>
<organism evidence="3 4">
    <name type="scientific">Planococcus massiliensis</name>
    <dbReference type="NCBI Taxonomy" id="1499687"/>
    <lineage>
        <taxon>Bacteria</taxon>
        <taxon>Bacillati</taxon>
        <taxon>Bacillota</taxon>
        <taxon>Bacilli</taxon>
        <taxon>Bacillales</taxon>
        <taxon>Caryophanaceae</taxon>
        <taxon>Planococcus</taxon>
    </lineage>
</organism>
<keyword evidence="1" id="KW-0238">DNA-binding</keyword>
<dbReference type="CDD" id="cd00093">
    <property type="entry name" value="HTH_XRE"/>
    <property type="match status" value="1"/>
</dbReference>
<name>A0A098EJ71_9BACL</name>
<dbReference type="SMART" id="SM00530">
    <property type="entry name" value="HTH_XRE"/>
    <property type="match status" value="1"/>
</dbReference>
<gene>
    <name evidence="3" type="primary">puuR_1</name>
    <name evidence="3" type="ORF">BN1080_01260</name>
</gene>
<accession>A0A098EJ71</accession>
<dbReference type="Pfam" id="PF01381">
    <property type="entry name" value="HTH_3"/>
    <property type="match status" value="1"/>
</dbReference>
<dbReference type="GO" id="GO:0005829">
    <property type="term" value="C:cytosol"/>
    <property type="evidence" value="ECO:0007669"/>
    <property type="project" value="TreeGrafter"/>
</dbReference>
<evidence type="ECO:0000313" key="3">
    <source>
        <dbReference type="EMBL" id="CEG22334.1"/>
    </source>
</evidence>
<evidence type="ECO:0000313" key="4">
    <source>
        <dbReference type="Proteomes" id="UP000043699"/>
    </source>
</evidence>
<dbReference type="Pfam" id="PF07883">
    <property type="entry name" value="Cupin_2"/>
    <property type="match status" value="1"/>
</dbReference>
<dbReference type="InterPro" id="IPR010982">
    <property type="entry name" value="Lambda_DNA-bd_dom_sf"/>
</dbReference>
<evidence type="ECO:0000259" key="2">
    <source>
        <dbReference type="PROSITE" id="PS50943"/>
    </source>
</evidence>
<dbReference type="InterPro" id="IPR050807">
    <property type="entry name" value="TransReg_Diox_bact_type"/>
</dbReference>
<reference evidence="3 4" key="1">
    <citation type="submission" date="2014-09" db="EMBL/GenBank/DDBJ databases">
        <authorList>
            <person name="Urmite Genomes Urmite Genomes"/>
        </authorList>
    </citation>
    <scope>NUCLEOTIDE SEQUENCE [LARGE SCALE GENOMIC DNA]</scope>
    <source>
        <strain evidence="3 4">ES2</strain>
    </source>
</reference>
<proteinExistence type="predicted"/>
<sequence length="180" mass="20530">MQIGMKIKRLRLKNGLTQEELGERTDLSKGFISQLERDMNSPSIETLFSLLEVLGTTPKEFFDDSDKEVKVVYTPSDHTIHTDTESGYEIDWLITTSNEKEMEPVYLTLEENGQFKHFEPSLAETFIYVLEGRVRLVLGDNEYLASAGDSLYYEASDHHQLINAHSGKSEMIIVATQSYL</sequence>
<dbReference type="InterPro" id="IPR011051">
    <property type="entry name" value="RmlC_Cupin_sf"/>
</dbReference>
<feature type="domain" description="HTH cro/C1-type" evidence="2">
    <location>
        <begin position="7"/>
        <end position="61"/>
    </location>
</feature>
<dbReference type="SUPFAM" id="SSF51182">
    <property type="entry name" value="RmlC-like cupins"/>
    <property type="match status" value="1"/>
</dbReference>
<dbReference type="SUPFAM" id="SSF47413">
    <property type="entry name" value="lambda repressor-like DNA-binding domains"/>
    <property type="match status" value="1"/>
</dbReference>
<dbReference type="InterPro" id="IPR014710">
    <property type="entry name" value="RmlC-like_jellyroll"/>
</dbReference>
<protein>
    <submittedName>
        <fullName evidence="3">HTH-type transcriptional regulator PuuR</fullName>
    </submittedName>
</protein>
<dbReference type="InterPro" id="IPR001387">
    <property type="entry name" value="Cro/C1-type_HTH"/>
</dbReference>
<dbReference type="PANTHER" id="PTHR46797:SF2">
    <property type="entry name" value="TRANSCRIPTIONAL REGULATOR"/>
    <property type="match status" value="1"/>
</dbReference>
<dbReference type="EMBL" id="CCXS01000001">
    <property type="protein sequence ID" value="CEG22334.1"/>
    <property type="molecule type" value="Genomic_DNA"/>
</dbReference>